<evidence type="ECO:0000313" key="1">
    <source>
        <dbReference type="EMBL" id="KAJ9094003.1"/>
    </source>
</evidence>
<dbReference type="EMBL" id="JASBWS010000144">
    <property type="protein sequence ID" value="KAJ9094003.1"/>
    <property type="molecule type" value="Genomic_DNA"/>
</dbReference>
<name>A0ACC2V4H1_9TREE</name>
<accession>A0ACC2V4H1</accession>
<organism evidence="1 2">
    <name type="scientific">Naganishia adeliensis</name>
    <dbReference type="NCBI Taxonomy" id="92952"/>
    <lineage>
        <taxon>Eukaryota</taxon>
        <taxon>Fungi</taxon>
        <taxon>Dikarya</taxon>
        <taxon>Basidiomycota</taxon>
        <taxon>Agaricomycotina</taxon>
        <taxon>Tremellomycetes</taxon>
        <taxon>Filobasidiales</taxon>
        <taxon>Filobasidiaceae</taxon>
        <taxon>Naganishia</taxon>
    </lineage>
</organism>
<keyword evidence="2" id="KW-1185">Reference proteome</keyword>
<gene>
    <name evidence="1" type="ORF">QFC20_006983</name>
</gene>
<dbReference type="Proteomes" id="UP001230649">
    <property type="component" value="Unassembled WGS sequence"/>
</dbReference>
<sequence length="178" mass="20136">MDIRQATVDDLLGMQNANILNLPENYTFKYYLYHALTWPELSYVAVSPKGEIVGYILAKMDEEAVDTPSGHVTSISVLRPYRRLGLANKLMRQSRKLSSTAKPVSRSAHSHYTAFETTEKSMATLYNAAHITLHVRKSNRAAISLYRDSLGFEVTGVEKAYYADGEDAYQMTLKFEKE</sequence>
<evidence type="ECO:0000313" key="2">
    <source>
        <dbReference type="Proteomes" id="UP001230649"/>
    </source>
</evidence>
<reference evidence="1" key="1">
    <citation type="submission" date="2023-04" db="EMBL/GenBank/DDBJ databases">
        <title>Draft Genome sequencing of Naganishia species isolated from polar environments using Oxford Nanopore Technology.</title>
        <authorList>
            <person name="Leo P."/>
            <person name="Venkateswaran K."/>
        </authorList>
    </citation>
    <scope>NUCLEOTIDE SEQUENCE</scope>
    <source>
        <strain evidence="1">MNA-CCFEE 5262</strain>
    </source>
</reference>
<protein>
    <submittedName>
        <fullName evidence="1">Uncharacterized protein</fullName>
    </submittedName>
</protein>
<comment type="caution">
    <text evidence="1">The sequence shown here is derived from an EMBL/GenBank/DDBJ whole genome shotgun (WGS) entry which is preliminary data.</text>
</comment>
<proteinExistence type="predicted"/>